<dbReference type="InterPro" id="IPR005232">
    <property type="entry name" value="LarE"/>
</dbReference>
<protein>
    <submittedName>
        <fullName evidence="1">ATP-dependent sacrificial sulfur transferase LarE</fullName>
    </submittedName>
</protein>
<dbReference type="InterPro" id="IPR052188">
    <property type="entry name" value="Ni-pincer_cofactor_biosynth"/>
</dbReference>
<dbReference type="PANTHER" id="PTHR43169:SF2">
    <property type="entry name" value="NAD_GMP SYNTHASE DOMAIN-CONTAINING PROTEIN"/>
    <property type="match status" value="1"/>
</dbReference>
<dbReference type="EMBL" id="DQUI01000027">
    <property type="protein sequence ID" value="HIP84159.1"/>
    <property type="molecule type" value="Genomic_DNA"/>
</dbReference>
<dbReference type="SUPFAM" id="SSF52402">
    <property type="entry name" value="Adenine nucleotide alpha hydrolases-like"/>
    <property type="match status" value="1"/>
</dbReference>
<evidence type="ECO:0000313" key="1">
    <source>
        <dbReference type="EMBL" id="HIP84159.1"/>
    </source>
</evidence>
<sequence length="260" mass="30443">MLMKKLKKLKEYFKGKISLVSYSGGMDSLLIALVSNYWGAYTLALTVDNGFFSKESIKRGVELARKYNIDHKVVDFNYLENNVVCEINRDLKNRCYICKRYMAEILVEERNRLRDTFKREVTIVDGTNYDDLFKDRPGIRAYREYGIRSPLAELKIGKEDVKEILRFLGVEIPREDSCLATRILNPPITGERLKRVYEGERFLASYLGLKGYFRVRDFHSIAVIEIKGEEIEKIMDVKKFRKISKRFKEIGFERCVLDIG</sequence>
<reference evidence="1" key="1">
    <citation type="journal article" date="2020" name="ISME J.">
        <title>Gammaproteobacteria mediating utilization of methyl-, sulfur- and petroleum organic compounds in deep ocean hydrothermal plumes.</title>
        <authorList>
            <person name="Zhou Z."/>
            <person name="Liu Y."/>
            <person name="Pan J."/>
            <person name="Cron B.R."/>
            <person name="Toner B.M."/>
            <person name="Anantharaman K."/>
            <person name="Breier J.A."/>
            <person name="Dick G.J."/>
            <person name="Li M."/>
        </authorList>
    </citation>
    <scope>NUCLEOTIDE SEQUENCE</scope>
    <source>
        <strain evidence="1">SZUA-1453</strain>
    </source>
</reference>
<name>A0A832ZC17_9EURY</name>
<dbReference type="PIRSF" id="PIRSF006661">
    <property type="entry name" value="PP-lp_UCP006661"/>
    <property type="match status" value="1"/>
</dbReference>
<dbReference type="AlphaFoldDB" id="A0A832ZC17"/>
<dbReference type="Gene3D" id="3.40.50.620">
    <property type="entry name" value="HUPs"/>
    <property type="match status" value="1"/>
</dbReference>
<proteinExistence type="predicted"/>
<accession>A0A832ZC17</accession>
<dbReference type="PANTHER" id="PTHR43169">
    <property type="entry name" value="EXSB FAMILY PROTEIN"/>
    <property type="match status" value="1"/>
</dbReference>
<dbReference type="InterPro" id="IPR014729">
    <property type="entry name" value="Rossmann-like_a/b/a_fold"/>
</dbReference>
<dbReference type="NCBIfam" id="TIGR00268">
    <property type="entry name" value="ATP-dependent sacrificial sulfur transferase LarE"/>
    <property type="match status" value="1"/>
</dbReference>
<dbReference type="Proteomes" id="UP000643554">
    <property type="component" value="Unassembled WGS sequence"/>
</dbReference>
<organism evidence="1 2">
    <name type="scientific">Methanothermococcus okinawensis</name>
    <dbReference type="NCBI Taxonomy" id="155863"/>
    <lineage>
        <taxon>Archaea</taxon>
        <taxon>Methanobacteriati</taxon>
        <taxon>Methanobacteriota</taxon>
        <taxon>Methanomada group</taxon>
        <taxon>Methanococci</taxon>
        <taxon>Methanococcales</taxon>
        <taxon>Methanococcaceae</taxon>
        <taxon>Methanothermococcus</taxon>
    </lineage>
</organism>
<evidence type="ECO:0000313" key="2">
    <source>
        <dbReference type="Proteomes" id="UP000643554"/>
    </source>
</evidence>
<comment type="caution">
    <text evidence="1">The sequence shown here is derived from an EMBL/GenBank/DDBJ whole genome shotgun (WGS) entry which is preliminary data.</text>
</comment>
<keyword evidence="1" id="KW-0808">Transferase</keyword>
<gene>
    <name evidence="1" type="primary">larE</name>
    <name evidence="1" type="ORF">EYH15_01530</name>
</gene>
<dbReference type="GO" id="GO:0016783">
    <property type="term" value="F:sulfurtransferase activity"/>
    <property type="evidence" value="ECO:0007669"/>
    <property type="project" value="InterPro"/>
</dbReference>